<gene>
    <name evidence="1" type="ORF">HVA01_02380</name>
</gene>
<organism evidence="1 2">
    <name type="scientific">Halovibrio variabilis</name>
    <dbReference type="NCBI Taxonomy" id="31910"/>
    <lineage>
        <taxon>Bacteria</taxon>
        <taxon>Pseudomonadati</taxon>
        <taxon>Pseudomonadota</taxon>
        <taxon>Gammaproteobacteria</taxon>
        <taxon>Oceanospirillales</taxon>
        <taxon>Halomonadaceae</taxon>
        <taxon>Halovibrio</taxon>
    </lineage>
</organism>
<reference evidence="1 2" key="1">
    <citation type="submission" date="2019-07" db="EMBL/GenBank/DDBJ databases">
        <title>Whole genome shotgun sequence of Halomonas variabilis NBRC 102410.</title>
        <authorList>
            <person name="Hosoyama A."/>
            <person name="Uohara A."/>
            <person name="Ohji S."/>
            <person name="Ichikawa N."/>
        </authorList>
    </citation>
    <scope>NUCLEOTIDE SEQUENCE [LARGE SCALE GENOMIC DNA]</scope>
    <source>
        <strain evidence="1 2">NBRC 102410</strain>
    </source>
</reference>
<comment type="caution">
    <text evidence="1">The sequence shown here is derived from an EMBL/GenBank/DDBJ whole genome shotgun (WGS) entry which is preliminary data.</text>
</comment>
<evidence type="ECO:0000313" key="1">
    <source>
        <dbReference type="EMBL" id="GEN26592.1"/>
    </source>
</evidence>
<proteinExistence type="predicted"/>
<name>A0A511UN64_9GAMM</name>
<evidence type="ECO:0000313" key="2">
    <source>
        <dbReference type="Proteomes" id="UP000321303"/>
    </source>
</evidence>
<dbReference type="AlphaFoldDB" id="A0A511UN64"/>
<keyword evidence="2" id="KW-1185">Reference proteome</keyword>
<accession>A0A511UN64</accession>
<sequence length="74" mass="8117">MQHIDQLSRFNGGDECFMVTRINRIFDDITLGKHASAAYRGRTMVGNGNAGIESSGTKAGSKKFEFHWASPGCH</sequence>
<dbReference type="EMBL" id="BJXV01000001">
    <property type="protein sequence ID" value="GEN26592.1"/>
    <property type="molecule type" value="Genomic_DNA"/>
</dbReference>
<protein>
    <submittedName>
        <fullName evidence="1">Uncharacterized protein</fullName>
    </submittedName>
</protein>
<dbReference type="Proteomes" id="UP000321303">
    <property type="component" value="Unassembled WGS sequence"/>
</dbReference>